<sequence length="527" mass="60595">MIERNKESLLNLNSFGSRSEENYEEEENRGCNCFRSLFHYLRELCNEIKDFAKKAVEMGKSDPRKVVFGFKMGLAISLVSLLLFWEASFNDVGQYSIWAILTVIVMFEFSIGATFIKGFNRGLGTFCAAMLAFFFAELSLLAGRFEKVVIIFSFFVTASFASYLRLYPTMAPYDYGYRVFVLTYCILMVAGNRSRNYILAILTRLVLIAFGALTCFIINISIYPIWSGEDLHRLVVKNFKDLSTALEGCVKEYLKGVEYQRIPSKIFTYQASDDDPLYKSYRSVLESATREKTLLGFAIWEPPHGRYRMLNYPWTNFIRLSGALRHCAFMVMALHGCIMSEIQAPIEKRQVFRNEFIKVSTEGAKVLQEIASKLEKMEKLSNDDILKEVHEAAEKLQKLIDQRSYLLVNSESWEIEKQQKMPKEIEDLESTFFSQNSFDDLKMGFKSYSETIINMPRGTLRKEIPWPSPLPIDGEDGMIIKEDEIKTFESASSLSLATFASLLIEFVARLQNVVHTFQELSQKAQFT</sequence>
<reference evidence="2" key="1">
    <citation type="journal article" date="2023" name="Nat. Plants">
        <title>Single-cell RNA sequencing provides a high-resolution roadmap for understanding the multicellular compartmentation of specialized metabolism.</title>
        <authorList>
            <person name="Sun S."/>
            <person name="Shen X."/>
            <person name="Li Y."/>
            <person name="Li Y."/>
            <person name="Wang S."/>
            <person name="Li R."/>
            <person name="Zhang H."/>
            <person name="Shen G."/>
            <person name="Guo B."/>
            <person name="Wei J."/>
            <person name="Xu J."/>
            <person name="St-Pierre B."/>
            <person name="Chen S."/>
            <person name="Sun C."/>
        </authorList>
    </citation>
    <scope>NUCLEOTIDE SEQUENCE [LARGE SCALE GENOMIC DNA]</scope>
</reference>
<comment type="caution">
    <text evidence="1">The sequence shown here is derived from an EMBL/GenBank/DDBJ whole genome shotgun (WGS) entry which is preliminary data.</text>
</comment>
<evidence type="ECO:0000313" key="2">
    <source>
        <dbReference type="Proteomes" id="UP001060085"/>
    </source>
</evidence>
<evidence type="ECO:0000313" key="1">
    <source>
        <dbReference type="EMBL" id="KAI5678604.1"/>
    </source>
</evidence>
<keyword evidence="2" id="KW-1185">Reference proteome</keyword>
<dbReference type="EMBL" id="CM044702">
    <property type="protein sequence ID" value="KAI5678604.1"/>
    <property type="molecule type" value="Genomic_DNA"/>
</dbReference>
<name>A0ACC0C0Y3_CATRO</name>
<gene>
    <name evidence="1" type="ORF">M9H77_09554</name>
</gene>
<accession>A0ACC0C0Y3</accession>
<proteinExistence type="predicted"/>
<dbReference type="Proteomes" id="UP001060085">
    <property type="component" value="Linkage Group LG02"/>
</dbReference>
<organism evidence="1 2">
    <name type="scientific">Catharanthus roseus</name>
    <name type="common">Madagascar periwinkle</name>
    <name type="synonym">Vinca rosea</name>
    <dbReference type="NCBI Taxonomy" id="4058"/>
    <lineage>
        <taxon>Eukaryota</taxon>
        <taxon>Viridiplantae</taxon>
        <taxon>Streptophyta</taxon>
        <taxon>Embryophyta</taxon>
        <taxon>Tracheophyta</taxon>
        <taxon>Spermatophyta</taxon>
        <taxon>Magnoliopsida</taxon>
        <taxon>eudicotyledons</taxon>
        <taxon>Gunneridae</taxon>
        <taxon>Pentapetalae</taxon>
        <taxon>asterids</taxon>
        <taxon>lamiids</taxon>
        <taxon>Gentianales</taxon>
        <taxon>Apocynaceae</taxon>
        <taxon>Rauvolfioideae</taxon>
        <taxon>Vinceae</taxon>
        <taxon>Catharanthinae</taxon>
        <taxon>Catharanthus</taxon>
    </lineage>
</organism>
<protein>
    <submittedName>
        <fullName evidence="1">Uncharacterized protein</fullName>
    </submittedName>
</protein>